<accession>A0A5Q2N4K6</accession>
<keyword evidence="3" id="KW-1185">Reference proteome</keyword>
<dbReference type="AlphaFoldDB" id="A0A5Q2N4K6"/>
<sequence length="747" mass="80449">MISKANKKMLAIVTAFMFMFTVFAPIGMIGEAEAASKNRVDRVVYVDKDENFEDLARVPYLIIQDEDGDFGASERFRLQLPGSAEWNLGETTATSAAVSATSGAIASTTGAATQYQIRVISDQIIDVTLSGILKSQTFHIPLNVDLDNASGEIKVTVNPMDSAVSSGTYTFAVVESGGTIATVGEKRDVTRGNAHGATITIDEARIGALDPGTQEFRLRLPSGFNWNATLTSGSAVVEGLGNTATLEARIGANDRTLEVTVRNIVRSSDSRGYIAITPYFNITRDANLGDVKVDILSRSSDVTAVSGLVVAEYIEHGVTVSIDEVREFLAGRAAVGNLADLDEEEFETAEITIEQNGRALLDGRIVEFELPSWVKVAVAENADHETVFDEIFGDGSAVFERNSFWINSDRNRFEVTVEDSTEADEIELVIPLLIEADKTGKIYLNIKGAGIAEQNLLIGTAIAPVEVDIKVADVRIGVQNQSAPDIVITENQAGALMEGSLVIDLRQFDGLRFTDATFEVIAGDLEIDVDASDVDDHRLTIVIEADSTEPSTIKVSNIELTVNRMAPEGFVQVDVSGDALIGYVSINGEDAIERDADSGTFNTRVARVNFANVITPAPGQVRSAATFVIGENVYTVNGVEKQMDAAPYIKDGRTFLPVRFVADALGVSENNIIWNQATQSATIIKGDRIVSVQIGNNVMTVNGTPLTMDVAPEIRDGRTFLPLRFIGQALGADMEWVAETQTVIVNQ</sequence>
<feature type="domain" description="Copper amine oxidase-like N-terminal" evidence="1">
    <location>
        <begin position="635"/>
        <end position="745"/>
    </location>
</feature>
<dbReference type="Pfam" id="PF07833">
    <property type="entry name" value="Cu_amine_oxidN1"/>
    <property type="match status" value="1"/>
</dbReference>
<dbReference type="EMBL" id="CP045875">
    <property type="protein sequence ID" value="QGG47190.1"/>
    <property type="molecule type" value="Genomic_DNA"/>
</dbReference>
<dbReference type="Proteomes" id="UP000366051">
    <property type="component" value="Chromosome"/>
</dbReference>
<protein>
    <submittedName>
        <fullName evidence="2">Copper amine oxidase N-terminal domain-containing protein</fullName>
    </submittedName>
</protein>
<dbReference type="OrthoDB" id="2023214at2"/>
<proteinExistence type="predicted"/>
<evidence type="ECO:0000259" key="1">
    <source>
        <dbReference type="Pfam" id="PF07833"/>
    </source>
</evidence>
<dbReference type="KEGG" id="hcv:FTV88_1038"/>
<evidence type="ECO:0000313" key="2">
    <source>
        <dbReference type="EMBL" id="QGG47190.1"/>
    </source>
</evidence>
<dbReference type="InterPro" id="IPR036582">
    <property type="entry name" value="Mao_N_sf"/>
</dbReference>
<dbReference type="InterPro" id="IPR012854">
    <property type="entry name" value="Cu_amine_oxidase-like_N"/>
</dbReference>
<evidence type="ECO:0000313" key="3">
    <source>
        <dbReference type="Proteomes" id="UP000366051"/>
    </source>
</evidence>
<dbReference type="Gene3D" id="3.30.457.10">
    <property type="entry name" value="Copper amine oxidase-like, N-terminal domain"/>
    <property type="match status" value="2"/>
</dbReference>
<name>A0A5Q2N4K6_9FIRM</name>
<gene>
    <name evidence="2" type="ORF">FTV88_1038</name>
</gene>
<dbReference type="RefSeq" id="WP_153724623.1">
    <property type="nucleotide sequence ID" value="NZ_CP045875.1"/>
</dbReference>
<dbReference type="SUPFAM" id="SSF55383">
    <property type="entry name" value="Copper amine oxidase, domain N"/>
    <property type="match status" value="2"/>
</dbReference>
<reference evidence="3" key="1">
    <citation type="submission" date="2019-11" db="EMBL/GenBank/DDBJ databases">
        <title>Genome sequence of Heliorestis convoluta strain HH, an alkaliphilic and minimalistic phototrophic bacterium from a soda lake in Egypt.</title>
        <authorList>
            <person name="Dewey E.D."/>
            <person name="Stokes L.M."/>
            <person name="Burchell B.M."/>
            <person name="Shaffer K.N."/>
            <person name="Huntington A.M."/>
            <person name="Baker J.M."/>
            <person name="Nadendla S."/>
            <person name="Giglio M.G."/>
            <person name="Touchman J.W."/>
            <person name="Blankenship R.E."/>
            <person name="Madigan M.T."/>
            <person name="Sattley W.M."/>
        </authorList>
    </citation>
    <scope>NUCLEOTIDE SEQUENCE [LARGE SCALE GENOMIC DNA]</scope>
    <source>
        <strain evidence="3">HH</strain>
    </source>
</reference>
<organism evidence="2 3">
    <name type="scientific">Heliorestis convoluta</name>
    <dbReference type="NCBI Taxonomy" id="356322"/>
    <lineage>
        <taxon>Bacteria</taxon>
        <taxon>Bacillati</taxon>
        <taxon>Bacillota</taxon>
        <taxon>Clostridia</taxon>
        <taxon>Eubacteriales</taxon>
        <taxon>Heliobacteriaceae</taxon>
        <taxon>Heliorestis</taxon>
    </lineage>
</organism>